<accession>A0ABR2RM22</accession>
<evidence type="ECO:0000313" key="2">
    <source>
        <dbReference type="Proteomes" id="UP001396334"/>
    </source>
</evidence>
<proteinExistence type="predicted"/>
<sequence>MDMCVPSWDLDDNTVTARHSFRFNFNFASSDVPMLDKEVAELTWENGQLAMHNLLPKPLNSTTWDKSRASGTLESIVNQATCLPFCKDSIDGGADELVPLLDLDHHLGAASSATMTVDALVPCLNKSKDRTMHVMESMPGLGGTCVVGSSTRVGSCCGTVNTQEDEVVLLAGKHARVAAE</sequence>
<reference evidence="1 2" key="1">
    <citation type="journal article" date="2024" name="G3 (Bethesda)">
        <title>Genome assembly of Hibiscus sabdariffa L. provides insights into metabolisms of medicinal natural products.</title>
        <authorList>
            <person name="Kim T."/>
        </authorList>
    </citation>
    <scope>NUCLEOTIDE SEQUENCE [LARGE SCALE GENOMIC DNA]</scope>
    <source>
        <strain evidence="1">TK-2024</strain>
        <tissue evidence="1">Old leaves</tissue>
    </source>
</reference>
<name>A0ABR2RM22_9ROSI</name>
<comment type="caution">
    <text evidence="1">The sequence shown here is derived from an EMBL/GenBank/DDBJ whole genome shotgun (WGS) entry which is preliminary data.</text>
</comment>
<organism evidence="1 2">
    <name type="scientific">Hibiscus sabdariffa</name>
    <name type="common">roselle</name>
    <dbReference type="NCBI Taxonomy" id="183260"/>
    <lineage>
        <taxon>Eukaryota</taxon>
        <taxon>Viridiplantae</taxon>
        <taxon>Streptophyta</taxon>
        <taxon>Embryophyta</taxon>
        <taxon>Tracheophyta</taxon>
        <taxon>Spermatophyta</taxon>
        <taxon>Magnoliopsida</taxon>
        <taxon>eudicotyledons</taxon>
        <taxon>Gunneridae</taxon>
        <taxon>Pentapetalae</taxon>
        <taxon>rosids</taxon>
        <taxon>malvids</taxon>
        <taxon>Malvales</taxon>
        <taxon>Malvaceae</taxon>
        <taxon>Malvoideae</taxon>
        <taxon>Hibiscus</taxon>
    </lineage>
</organism>
<gene>
    <name evidence="1" type="ORF">V6N11_041846</name>
</gene>
<keyword evidence="2" id="KW-1185">Reference proteome</keyword>
<dbReference type="Proteomes" id="UP001396334">
    <property type="component" value="Unassembled WGS sequence"/>
</dbReference>
<dbReference type="EMBL" id="JBBPBN010000022">
    <property type="protein sequence ID" value="KAK9013853.1"/>
    <property type="molecule type" value="Genomic_DNA"/>
</dbReference>
<protein>
    <submittedName>
        <fullName evidence="1">Uncharacterized protein</fullName>
    </submittedName>
</protein>
<evidence type="ECO:0000313" key="1">
    <source>
        <dbReference type="EMBL" id="KAK9013853.1"/>
    </source>
</evidence>